<evidence type="ECO:0008006" key="5">
    <source>
        <dbReference type="Google" id="ProtNLM"/>
    </source>
</evidence>
<gene>
    <name evidence="3" type="ORF">QHF89_35890</name>
</gene>
<sequence>MAKRRQNIIRVDRNLVAVPRERLGRRKFRRRGMAREVGKGVLYLAGAGAVVALLANLDDLKNSKEARNHWWLVPMAVLVIGYMLRRRGNPYATAVLAVGGALFALGYAAQSKAAQAQPAQQQVPPLPPLPKQQFAPKKETGAPFAMGNPPPMGQLPDGGLWVQAPDGQYVRLSRSQAGAVADLVNRVTQSPARRAA</sequence>
<dbReference type="Proteomes" id="UP001160301">
    <property type="component" value="Unassembled WGS sequence"/>
</dbReference>
<keyword evidence="2" id="KW-1133">Transmembrane helix</keyword>
<evidence type="ECO:0000256" key="1">
    <source>
        <dbReference type="SAM" id="MobiDB-lite"/>
    </source>
</evidence>
<keyword evidence="4" id="KW-1185">Reference proteome</keyword>
<keyword evidence="2" id="KW-0812">Transmembrane</keyword>
<evidence type="ECO:0000313" key="4">
    <source>
        <dbReference type="Proteomes" id="UP001160301"/>
    </source>
</evidence>
<organism evidence="3 4">
    <name type="scientific">Polyangium sorediatum</name>
    <dbReference type="NCBI Taxonomy" id="889274"/>
    <lineage>
        <taxon>Bacteria</taxon>
        <taxon>Pseudomonadati</taxon>
        <taxon>Myxococcota</taxon>
        <taxon>Polyangia</taxon>
        <taxon>Polyangiales</taxon>
        <taxon>Polyangiaceae</taxon>
        <taxon>Polyangium</taxon>
    </lineage>
</organism>
<accession>A0ABT6P2W4</accession>
<comment type="caution">
    <text evidence="3">The sequence shown here is derived from an EMBL/GenBank/DDBJ whole genome shotgun (WGS) entry which is preliminary data.</text>
</comment>
<feature type="region of interest" description="Disordered" evidence="1">
    <location>
        <begin position="116"/>
        <end position="150"/>
    </location>
</feature>
<feature type="transmembrane region" description="Helical" evidence="2">
    <location>
        <begin position="91"/>
        <end position="109"/>
    </location>
</feature>
<reference evidence="3 4" key="1">
    <citation type="submission" date="2023-04" db="EMBL/GenBank/DDBJ databases">
        <title>The genome sequence of Polyangium sorediatum DSM14670.</title>
        <authorList>
            <person name="Zhang X."/>
        </authorList>
    </citation>
    <scope>NUCLEOTIDE SEQUENCE [LARGE SCALE GENOMIC DNA]</scope>
    <source>
        <strain evidence="3 4">DSM 14670</strain>
    </source>
</reference>
<protein>
    <recommendedName>
        <fullName evidence="5">DUF2637 domain-containing protein</fullName>
    </recommendedName>
</protein>
<evidence type="ECO:0000256" key="2">
    <source>
        <dbReference type="SAM" id="Phobius"/>
    </source>
</evidence>
<feature type="transmembrane region" description="Helical" evidence="2">
    <location>
        <begin position="37"/>
        <end position="57"/>
    </location>
</feature>
<feature type="transmembrane region" description="Helical" evidence="2">
    <location>
        <begin position="69"/>
        <end position="84"/>
    </location>
</feature>
<evidence type="ECO:0000313" key="3">
    <source>
        <dbReference type="EMBL" id="MDI1434940.1"/>
    </source>
</evidence>
<name>A0ABT6P2W4_9BACT</name>
<dbReference type="EMBL" id="JARZHI010000049">
    <property type="protein sequence ID" value="MDI1434940.1"/>
    <property type="molecule type" value="Genomic_DNA"/>
</dbReference>
<keyword evidence="2" id="KW-0472">Membrane</keyword>
<proteinExistence type="predicted"/>